<dbReference type="Proteomes" id="UP000030750">
    <property type="component" value="Unassembled WGS sequence"/>
</dbReference>
<feature type="domain" description="Chromo" evidence="3">
    <location>
        <begin position="76"/>
        <end position="133"/>
    </location>
</feature>
<dbReference type="InterPro" id="IPR000953">
    <property type="entry name" value="Chromo/chromo_shadow_dom"/>
</dbReference>
<dbReference type="InterPro" id="IPR051219">
    <property type="entry name" value="Heterochromatin_chromo-domain"/>
</dbReference>
<dbReference type="PROSITE" id="PS50013">
    <property type="entry name" value="CHROMO_2"/>
    <property type="match status" value="1"/>
</dbReference>
<proteinExistence type="predicted"/>
<dbReference type="AlphaFoldDB" id="U6LQ30"/>
<dbReference type="PANTHER" id="PTHR22812">
    <property type="entry name" value="CHROMOBOX PROTEIN"/>
    <property type="match status" value="1"/>
</dbReference>
<evidence type="ECO:0000259" key="3">
    <source>
        <dbReference type="PROSITE" id="PS50013"/>
    </source>
</evidence>
<dbReference type="InterPro" id="IPR023780">
    <property type="entry name" value="Chromo_domain"/>
</dbReference>
<reference evidence="4" key="2">
    <citation type="submission" date="2013-10" db="EMBL/GenBank/DDBJ databases">
        <authorList>
            <person name="Aslett M."/>
        </authorList>
    </citation>
    <scope>NUCLEOTIDE SEQUENCE [LARGE SCALE GENOMIC DNA]</scope>
    <source>
        <strain evidence="4">Houghton</strain>
    </source>
</reference>
<dbReference type="EMBL" id="HG711928">
    <property type="protein sequence ID" value="CDJ49900.1"/>
    <property type="molecule type" value="Genomic_DNA"/>
</dbReference>
<dbReference type="SUPFAM" id="SSF54160">
    <property type="entry name" value="Chromo domain-like"/>
    <property type="match status" value="1"/>
</dbReference>
<dbReference type="InterPro" id="IPR016197">
    <property type="entry name" value="Chromo-like_dom_sf"/>
</dbReference>
<dbReference type="OrthoDB" id="433924at2759"/>
<evidence type="ECO:0000313" key="5">
    <source>
        <dbReference type="Proteomes" id="UP000030750"/>
    </source>
</evidence>
<dbReference type="VEuPathDB" id="ToxoDB:EBH_0029410"/>
<sequence>MTKLFRQLCDRAQSHILKAKGQQKQYADTHRRDVEYAMGDKLVPDCPRAHELEPQEAFVGWPPAARHVAGNPADQYEVDYIMDQRGSGAGVHYLVKWQSAPENRATWEPASHLGGCPTLLRAWRRRRRNCRPP</sequence>
<dbReference type="SMART" id="SM00298">
    <property type="entry name" value="CHROMO"/>
    <property type="match status" value="1"/>
</dbReference>
<dbReference type="Pfam" id="PF00385">
    <property type="entry name" value="Chromo"/>
    <property type="match status" value="1"/>
</dbReference>
<evidence type="ECO:0000313" key="4">
    <source>
        <dbReference type="EMBL" id="CDJ49900.1"/>
    </source>
</evidence>
<name>U6LQ30_9EIME</name>
<evidence type="ECO:0000256" key="1">
    <source>
        <dbReference type="ARBA" id="ARBA00004123"/>
    </source>
</evidence>
<accession>U6LQ30</accession>
<reference evidence="4" key="1">
    <citation type="submission" date="2013-10" db="EMBL/GenBank/DDBJ databases">
        <title>Genomic analysis of the causative agents of coccidiosis in chickens.</title>
        <authorList>
            <person name="Reid A.J."/>
            <person name="Blake D."/>
            <person name="Billington K."/>
            <person name="Browne H."/>
            <person name="Dunn M."/>
            <person name="Hung S."/>
            <person name="Kawahara F."/>
            <person name="Miranda-Saavedra D."/>
            <person name="Mourier T."/>
            <person name="Nagra H."/>
            <person name="Otto T.D."/>
            <person name="Rawlings N."/>
            <person name="Sanchez A."/>
            <person name="Sanders M."/>
            <person name="Subramaniam C."/>
            <person name="Tay Y."/>
            <person name="Dear P."/>
            <person name="Doerig C."/>
            <person name="Gruber A."/>
            <person name="Parkinson J."/>
            <person name="Shirley M."/>
            <person name="Wan K.L."/>
            <person name="Berriman M."/>
            <person name="Tomley F."/>
            <person name="Pain A."/>
        </authorList>
    </citation>
    <scope>NUCLEOTIDE SEQUENCE [LARGE SCALE GENOMIC DNA]</scope>
    <source>
        <strain evidence="4">Houghton</strain>
    </source>
</reference>
<comment type="subcellular location">
    <subcellularLocation>
        <location evidence="1">Nucleus</location>
    </subcellularLocation>
</comment>
<dbReference type="CDD" id="cd00024">
    <property type="entry name" value="CD_CSD"/>
    <property type="match status" value="1"/>
</dbReference>
<keyword evidence="5" id="KW-1185">Reference proteome</keyword>
<dbReference type="GO" id="GO:0005634">
    <property type="term" value="C:nucleus"/>
    <property type="evidence" value="ECO:0007669"/>
    <property type="project" value="UniProtKB-SubCell"/>
</dbReference>
<evidence type="ECO:0000256" key="2">
    <source>
        <dbReference type="ARBA" id="ARBA00023242"/>
    </source>
</evidence>
<keyword evidence="2" id="KW-0539">Nucleus</keyword>
<gene>
    <name evidence="4" type="ORF">EBH_0029410</name>
</gene>
<organism evidence="4 5">
    <name type="scientific">Eimeria brunetti</name>
    <dbReference type="NCBI Taxonomy" id="51314"/>
    <lineage>
        <taxon>Eukaryota</taxon>
        <taxon>Sar</taxon>
        <taxon>Alveolata</taxon>
        <taxon>Apicomplexa</taxon>
        <taxon>Conoidasida</taxon>
        <taxon>Coccidia</taxon>
        <taxon>Eucoccidiorida</taxon>
        <taxon>Eimeriorina</taxon>
        <taxon>Eimeriidae</taxon>
        <taxon>Eimeria</taxon>
    </lineage>
</organism>
<protein>
    <recommendedName>
        <fullName evidence="3">Chromo domain-containing protein</fullName>
    </recommendedName>
</protein>
<dbReference type="Gene3D" id="2.40.50.40">
    <property type="match status" value="1"/>
</dbReference>